<name>A0A1V9YZ22_ACHHY</name>
<dbReference type="Proteomes" id="UP000243579">
    <property type="component" value="Unassembled WGS sequence"/>
</dbReference>
<feature type="compositionally biased region" description="Polar residues" evidence="1">
    <location>
        <begin position="113"/>
        <end position="125"/>
    </location>
</feature>
<accession>A0A1V9YZ22</accession>
<organism evidence="2 3">
    <name type="scientific">Achlya hypogyna</name>
    <name type="common">Oomycete</name>
    <name type="synonym">Protoachlya hypogyna</name>
    <dbReference type="NCBI Taxonomy" id="1202772"/>
    <lineage>
        <taxon>Eukaryota</taxon>
        <taxon>Sar</taxon>
        <taxon>Stramenopiles</taxon>
        <taxon>Oomycota</taxon>
        <taxon>Saprolegniomycetes</taxon>
        <taxon>Saprolegniales</taxon>
        <taxon>Achlyaceae</taxon>
        <taxon>Achlya</taxon>
    </lineage>
</organism>
<protein>
    <submittedName>
        <fullName evidence="2">Uncharacterized protein</fullName>
    </submittedName>
</protein>
<reference evidence="2 3" key="1">
    <citation type="journal article" date="2014" name="Genome Biol. Evol.">
        <title>The secreted proteins of Achlya hypogyna and Thraustotheca clavata identify the ancestral oomycete secretome and reveal gene acquisitions by horizontal gene transfer.</title>
        <authorList>
            <person name="Misner I."/>
            <person name="Blouin N."/>
            <person name="Leonard G."/>
            <person name="Richards T.A."/>
            <person name="Lane C.E."/>
        </authorList>
    </citation>
    <scope>NUCLEOTIDE SEQUENCE [LARGE SCALE GENOMIC DNA]</scope>
    <source>
        <strain evidence="2 3">ATCC 48635</strain>
    </source>
</reference>
<gene>
    <name evidence="2" type="ORF">ACHHYP_05061</name>
</gene>
<evidence type="ECO:0000256" key="1">
    <source>
        <dbReference type="SAM" id="MobiDB-lite"/>
    </source>
</evidence>
<feature type="compositionally biased region" description="Low complexity" evidence="1">
    <location>
        <begin position="1"/>
        <end position="13"/>
    </location>
</feature>
<dbReference type="OrthoDB" id="76442at2759"/>
<feature type="region of interest" description="Disordered" evidence="1">
    <location>
        <begin position="188"/>
        <end position="218"/>
    </location>
</feature>
<feature type="region of interest" description="Disordered" evidence="1">
    <location>
        <begin position="1"/>
        <end position="125"/>
    </location>
</feature>
<feature type="compositionally biased region" description="Low complexity" evidence="1">
    <location>
        <begin position="19"/>
        <end position="38"/>
    </location>
</feature>
<proteinExistence type="predicted"/>
<comment type="caution">
    <text evidence="2">The sequence shown here is derived from an EMBL/GenBank/DDBJ whole genome shotgun (WGS) entry which is preliminary data.</text>
</comment>
<dbReference type="EMBL" id="JNBR01000561">
    <property type="protein sequence ID" value="OQR90996.1"/>
    <property type="molecule type" value="Genomic_DNA"/>
</dbReference>
<dbReference type="AlphaFoldDB" id="A0A1V9YZ22"/>
<keyword evidence="3" id="KW-1185">Reference proteome</keyword>
<evidence type="ECO:0000313" key="3">
    <source>
        <dbReference type="Proteomes" id="UP000243579"/>
    </source>
</evidence>
<evidence type="ECO:0000313" key="2">
    <source>
        <dbReference type="EMBL" id="OQR90996.1"/>
    </source>
</evidence>
<sequence length="248" mass="27058">MEAPPRSVSPPHISRSRSSRSSLSSSSHGLFRSDSSSSDTKPRYMQETTSSIQKHSEEDSPPKVLCHPPGNPRRSSKVELRPADDVAFGSSSGSRRTSKGDLREEPSPGVRRGSSSTNVAKPEAQTTLEWRLEDMTLHYQRAQAMLYEKDAIIATFTQTCARLKADCEAFADKAASWKARYEEVCARHGEAPSSPPRAPTSNAQQAPPLDTQEESPSAELAQVILELSSIVLSDNESPETKPATQTYA</sequence>